<dbReference type="GO" id="GO:0005829">
    <property type="term" value="C:cytosol"/>
    <property type="evidence" value="ECO:0007669"/>
    <property type="project" value="TreeGrafter"/>
</dbReference>
<gene>
    <name evidence="4" type="primary">OSTM1</name>
    <name evidence="4" type="ORF">FJT64_017537</name>
</gene>
<proteinExistence type="predicted"/>
<keyword evidence="3" id="KW-0732">Signal</keyword>
<sequence length="332" mass="38034">MLLFQAALVLLVSLTACLSKDRDCDVPDSYHAEPSTSTKCTMELNNLADSLSGISRCMIMSARPLTACLSCYPLMSDLERAYTTIVGSGPDQSACAHELLDRDSTHMMLRAYAYYTELLAVSRCERCLERGTNGTYRLKDGVTRFMDTDAAFRRCMQLEFPAHKAVNASADMCDFCRPQYDMEQIHAKDIIKDTRDWQTCRDIIDMANTTQYMWEHYGCDVWVLTLERFLYSLIPLVISAVLIVSFYGYVWWRYQRLEREAAAREAERGARRPSVGKKEHLYDYSGLRRRPNKAAMRERAEREEREQREGRVEDGESDGSEETDAGDAGKEE</sequence>
<keyword evidence="2" id="KW-1133">Transmembrane helix</keyword>
<feature type="region of interest" description="Disordered" evidence="1">
    <location>
        <begin position="280"/>
        <end position="332"/>
    </location>
</feature>
<feature type="compositionally biased region" description="Basic and acidic residues" evidence="1">
    <location>
        <begin position="295"/>
        <end position="314"/>
    </location>
</feature>
<dbReference type="OrthoDB" id="8021850at2759"/>
<dbReference type="Pfam" id="PF09777">
    <property type="entry name" value="OSTMP1"/>
    <property type="match status" value="1"/>
</dbReference>
<keyword evidence="2 4" id="KW-0812">Transmembrane</keyword>
<dbReference type="AlphaFoldDB" id="A0A6A4WW32"/>
<feature type="transmembrane region" description="Helical" evidence="2">
    <location>
        <begin position="229"/>
        <end position="252"/>
    </location>
</feature>
<feature type="signal peptide" evidence="3">
    <location>
        <begin position="1"/>
        <end position="19"/>
    </location>
</feature>
<dbReference type="PANTHER" id="PTHR15644:SF2">
    <property type="entry name" value="OSTEOPETROSIS-ASSOCIATED TRANSMEMBRANE PROTEIN 1"/>
    <property type="match status" value="1"/>
</dbReference>
<organism evidence="4 5">
    <name type="scientific">Amphibalanus amphitrite</name>
    <name type="common">Striped barnacle</name>
    <name type="synonym">Balanus amphitrite</name>
    <dbReference type="NCBI Taxonomy" id="1232801"/>
    <lineage>
        <taxon>Eukaryota</taxon>
        <taxon>Metazoa</taxon>
        <taxon>Ecdysozoa</taxon>
        <taxon>Arthropoda</taxon>
        <taxon>Crustacea</taxon>
        <taxon>Multicrustacea</taxon>
        <taxon>Cirripedia</taxon>
        <taxon>Thoracica</taxon>
        <taxon>Thoracicalcarea</taxon>
        <taxon>Balanomorpha</taxon>
        <taxon>Balanoidea</taxon>
        <taxon>Balanidae</taxon>
        <taxon>Amphibalaninae</taxon>
        <taxon>Amphibalanus</taxon>
    </lineage>
</organism>
<name>A0A6A4WW32_AMPAM</name>
<reference evidence="4 5" key="1">
    <citation type="submission" date="2019-07" db="EMBL/GenBank/DDBJ databases">
        <title>Draft genome assembly of a fouling barnacle, Amphibalanus amphitrite (Darwin, 1854): The first reference genome for Thecostraca.</title>
        <authorList>
            <person name="Kim W."/>
        </authorList>
    </citation>
    <scope>NUCLEOTIDE SEQUENCE [LARGE SCALE GENOMIC DNA]</scope>
    <source>
        <strain evidence="4">SNU_AA5</strain>
        <tissue evidence="4">Soma without cirri and trophi</tissue>
    </source>
</reference>
<evidence type="ECO:0000256" key="3">
    <source>
        <dbReference type="SAM" id="SignalP"/>
    </source>
</evidence>
<keyword evidence="2" id="KW-0472">Membrane</keyword>
<dbReference type="InterPro" id="IPR019172">
    <property type="entry name" value="Osteopetrosis-assoc_TM_1"/>
</dbReference>
<evidence type="ECO:0000313" key="4">
    <source>
        <dbReference type="EMBL" id="KAF0311696.1"/>
    </source>
</evidence>
<evidence type="ECO:0000256" key="1">
    <source>
        <dbReference type="SAM" id="MobiDB-lite"/>
    </source>
</evidence>
<evidence type="ECO:0000313" key="5">
    <source>
        <dbReference type="Proteomes" id="UP000440578"/>
    </source>
</evidence>
<dbReference type="Proteomes" id="UP000440578">
    <property type="component" value="Unassembled WGS sequence"/>
</dbReference>
<feature type="compositionally biased region" description="Acidic residues" evidence="1">
    <location>
        <begin position="315"/>
        <end position="325"/>
    </location>
</feature>
<comment type="caution">
    <text evidence="4">The sequence shown here is derived from an EMBL/GenBank/DDBJ whole genome shotgun (WGS) entry which is preliminary data.</text>
</comment>
<keyword evidence="5" id="KW-1185">Reference proteome</keyword>
<accession>A0A6A4WW32</accession>
<dbReference type="EMBL" id="VIIS01000220">
    <property type="protein sequence ID" value="KAF0311696.1"/>
    <property type="molecule type" value="Genomic_DNA"/>
</dbReference>
<evidence type="ECO:0000256" key="2">
    <source>
        <dbReference type="SAM" id="Phobius"/>
    </source>
</evidence>
<feature type="chain" id="PRO_5025656934" evidence="3">
    <location>
        <begin position="20"/>
        <end position="332"/>
    </location>
</feature>
<protein>
    <submittedName>
        <fullName evidence="4">Osteopetrosis-associated transmembrane protein 1</fullName>
    </submittedName>
</protein>
<dbReference type="PANTHER" id="PTHR15644">
    <property type="entry name" value="OSTEOPETROSIS ASSOCIATED TRANSMEMBRANE PROTEIN 1"/>
    <property type="match status" value="1"/>
</dbReference>